<keyword evidence="5 8" id="KW-0371">Homeobox</keyword>
<evidence type="ECO:0000256" key="3">
    <source>
        <dbReference type="ARBA" id="ARBA00023015"/>
    </source>
</evidence>
<comment type="similarity">
    <text evidence="2">Belongs to the TALE/BELL homeobox family.</text>
</comment>
<evidence type="ECO:0000313" key="12">
    <source>
        <dbReference type="Proteomes" id="UP000604825"/>
    </source>
</evidence>
<keyword evidence="12" id="KW-1185">Reference proteome</keyword>
<evidence type="ECO:0000259" key="10">
    <source>
        <dbReference type="PROSITE" id="PS50071"/>
    </source>
</evidence>
<evidence type="ECO:0000256" key="8">
    <source>
        <dbReference type="PROSITE-ProRule" id="PRU00108"/>
    </source>
</evidence>
<dbReference type="SMART" id="SM00389">
    <property type="entry name" value="HOX"/>
    <property type="match status" value="1"/>
</dbReference>
<dbReference type="GO" id="GO:0003677">
    <property type="term" value="F:DNA binding"/>
    <property type="evidence" value="ECO:0007669"/>
    <property type="project" value="UniProtKB-UniRule"/>
</dbReference>
<comment type="caution">
    <text evidence="11">The sequence shown here is derived from an EMBL/GenBank/DDBJ whole genome shotgun (WGS) entry which is preliminary data.</text>
</comment>
<feature type="DNA-binding region" description="Homeobox" evidence="8">
    <location>
        <begin position="481"/>
        <end position="543"/>
    </location>
</feature>
<dbReference type="SUPFAM" id="SSF46689">
    <property type="entry name" value="Homeodomain-like"/>
    <property type="match status" value="1"/>
</dbReference>
<feature type="domain" description="Homeobox" evidence="10">
    <location>
        <begin position="479"/>
        <end position="542"/>
    </location>
</feature>
<sequence>MASDPSSFSPIGVDAMSGGYFMADSSSSFGGGGGGIMSAEVPHFHPGMLLDHGGGFGFGLGDAAVCGAGAATATDLVGAHYAANNIVLASFASQLFANTTAPQDDRTGGRTPPEEMDDDVYGVPGSDSRVAASLRCPGQPGAMAVWSSPPSSSKKPYGIWTSAGGPVAVLAHDPYHLAGAGLPEAGGGFHYPLAAACSGANESAAPASKLSLTLCSNSISSSDSALNAAEQCSSGGSRSALTELPQVLHPRARSRSGMAPHFTVVVARSRYAAVVQEVLNDVVSHMLDGVADVADDSCSGVDGGSVDAPSAVSSNRLMVASSADAGARWGEAQRVRSKLLKTLQLVTIRSFTLIINYPVKFWIFIVFDDDLQMDQKYNQCLDEIQSTTAKFNTLMHSPSGSNGGSICAPFAHRAVSAMYRGLRWRLAGEIMVAASRASCWGESSSSVTVTAAGGDVERSWESAFIQKHWSAQQLRRAEQQCWRPQRGLPEKSVAVLKAWMFENFLHPYPKDHEKEVLAARSGLTRNQVSNWFINARVRLWKPMIEEMYQDLKRSSGAGGGGQGPAMQQQQHICT</sequence>
<comment type="subcellular location">
    <subcellularLocation>
        <location evidence="1 8">Nucleus</location>
    </subcellularLocation>
</comment>
<evidence type="ECO:0000256" key="6">
    <source>
        <dbReference type="ARBA" id="ARBA00023163"/>
    </source>
</evidence>
<evidence type="ECO:0000313" key="11">
    <source>
        <dbReference type="EMBL" id="CAD6251352.1"/>
    </source>
</evidence>
<reference evidence="11" key="1">
    <citation type="submission" date="2020-10" db="EMBL/GenBank/DDBJ databases">
        <authorList>
            <person name="Han B."/>
            <person name="Lu T."/>
            <person name="Zhao Q."/>
            <person name="Huang X."/>
            <person name="Zhao Y."/>
        </authorList>
    </citation>
    <scope>NUCLEOTIDE SEQUENCE</scope>
</reference>
<protein>
    <recommendedName>
        <fullName evidence="10">Homeobox domain-containing protein</fullName>
    </recommendedName>
</protein>
<dbReference type="InterPro" id="IPR001356">
    <property type="entry name" value="HD"/>
</dbReference>
<dbReference type="PANTHER" id="PTHR11850">
    <property type="entry name" value="HOMEOBOX PROTEIN TRANSCRIPTION FACTORS"/>
    <property type="match status" value="1"/>
</dbReference>
<dbReference type="GO" id="GO:0005634">
    <property type="term" value="C:nucleus"/>
    <property type="evidence" value="ECO:0007669"/>
    <property type="project" value="UniProtKB-SubCell"/>
</dbReference>
<keyword evidence="4 8" id="KW-0238">DNA-binding</keyword>
<organism evidence="11 12">
    <name type="scientific">Miscanthus lutarioriparius</name>
    <dbReference type="NCBI Taxonomy" id="422564"/>
    <lineage>
        <taxon>Eukaryota</taxon>
        <taxon>Viridiplantae</taxon>
        <taxon>Streptophyta</taxon>
        <taxon>Embryophyta</taxon>
        <taxon>Tracheophyta</taxon>
        <taxon>Spermatophyta</taxon>
        <taxon>Magnoliopsida</taxon>
        <taxon>Liliopsida</taxon>
        <taxon>Poales</taxon>
        <taxon>Poaceae</taxon>
        <taxon>PACMAD clade</taxon>
        <taxon>Panicoideae</taxon>
        <taxon>Andropogonodae</taxon>
        <taxon>Andropogoneae</taxon>
        <taxon>Saccharinae</taxon>
        <taxon>Miscanthus</taxon>
    </lineage>
</organism>
<dbReference type="Pfam" id="PF05920">
    <property type="entry name" value="Homeobox_KN"/>
    <property type="match status" value="1"/>
</dbReference>
<evidence type="ECO:0000256" key="9">
    <source>
        <dbReference type="SAM" id="MobiDB-lite"/>
    </source>
</evidence>
<dbReference type="PROSITE" id="PS50071">
    <property type="entry name" value="HOMEOBOX_2"/>
    <property type="match status" value="1"/>
</dbReference>
<dbReference type="InterPro" id="IPR006563">
    <property type="entry name" value="POX_dom"/>
</dbReference>
<dbReference type="AlphaFoldDB" id="A0A811PXL9"/>
<dbReference type="Pfam" id="PF07526">
    <property type="entry name" value="POX"/>
    <property type="match status" value="1"/>
</dbReference>
<dbReference type="InterPro" id="IPR009057">
    <property type="entry name" value="Homeodomain-like_sf"/>
</dbReference>
<feature type="compositionally biased region" description="Low complexity" evidence="9">
    <location>
        <begin position="564"/>
        <end position="574"/>
    </location>
</feature>
<dbReference type="Gene3D" id="1.10.10.60">
    <property type="entry name" value="Homeodomain-like"/>
    <property type="match status" value="1"/>
</dbReference>
<evidence type="ECO:0000256" key="7">
    <source>
        <dbReference type="ARBA" id="ARBA00023242"/>
    </source>
</evidence>
<keyword evidence="6" id="KW-0804">Transcription</keyword>
<dbReference type="GO" id="GO:0006355">
    <property type="term" value="P:regulation of DNA-templated transcription"/>
    <property type="evidence" value="ECO:0007669"/>
    <property type="project" value="InterPro"/>
</dbReference>
<feature type="region of interest" description="Disordered" evidence="9">
    <location>
        <begin position="554"/>
        <end position="574"/>
    </location>
</feature>
<proteinExistence type="inferred from homology"/>
<accession>A0A811PXL9</accession>
<evidence type="ECO:0000256" key="1">
    <source>
        <dbReference type="ARBA" id="ARBA00004123"/>
    </source>
</evidence>
<dbReference type="EMBL" id="CAJGYO010000008">
    <property type="protein sequence ID" value="CAD6251352.1"/>
    <property type="molecule type" value="Genomic_DNA"/>
</dbReference>
<dbReference type="Proteomes" id="UP000604825">
    <property type="component" value="Unassembled WGS sequence"/>
</dbReference>
<evidence type="ECO:0000256" key="4">
    <source>
        <dbReference type="ARBA" id="ARBA00023125"/>
    </source>
</evidence>
<dbReference type="CDD" id="cd00086">
    <property type="entry name" value="homeodomain"/>
    <property type="match status" value="1"/>
</dbReference>
<name>A0A811PXL9_9POAL</name>
<feature type="region of interest" description="Disordered" evidence="9">
    <location>
        <begin position="100"/>
        <end position="120"/>
    </location>
</feature>
<keyword evidence="3" id="KW-0805">Transcription regulation</keyword>
<dbReference type="InterPro" id="IPR008422">
    <property type="entry name" value="KN_HD"/>
</dbReference>
<gene>
    <name evidence="11" type="ORF">NCGR_LOCUS35101</name>
</gene>
<keyword evidence="7 8" id="KW-0539">Nucleus</keyword>
<evidence type="ECO:0000256" key="2">
    <source>
        <dbReference type="ARBA" id="ARBA00006454"/>
    </source>
</evidence>
<dbReference type="OrthoDB" id="10056939at2759"/>
<evidence type="ECO:0000256" key="5">
    <source>
        <dbReference type="ARBA" id="ARBA00023155"/>
    </source>
</evidence>
<dbReference type="InterPro" id="IPR050224">
    <property type="entry name" value="TALE_homeobox"/>
</dbReference>